<dbReference type="Pfam" id="PF00580">
    <property type="entry name" value="UvrD-helicase"/>
    <property type="match status" value="1"/>
</dbReference>
<dbReference type="PROSITE" id="PS51217">
    <property type="entry name" value="UVRD_HELICASE_CTER"/>
    <property type="match status" value="1"/>
</dbReference>
<evidence type="ECO:0000256" key="2">
    <source>
        <dbReference type="ARBA" id="ARBA00022722"/>
    </source>
</evidence>
<evidence type="ECO:0000256" key="3">
    <source>
        <dbReference type="ARBA" id="ARBA00022741"/>
    </source>
</evidence>
<comment type="similarity">
    <text evidence="1">Belongs to the helicase family. UvrD subfamily.</text>
</comment>
<dbReference type="PANTHER" id="PTHR11070">
    <property type="entry name" value="UVRD / RECB / PCRA DNA HELICASE FAMILY MEMBER"/>
    <property type="match status" value="1"/>
</dbReference>
<evidence type="ECO:0000256" key="8">
    <source>
        <dbReference type="ARBA" id="ARBA00022840"/>
    </source>
</evidence>
<comment type="catalytic activity">
    <reaction evidence="12">
        <text>Couples ATP hydrolysis with the unwinding of duplex DNA by translocating in the 3'-5' direction.</text>
        <dbReference type="EC" id="5.6.2.4"/>
    </reaction>
</comment>
<sequence length="1146" mass="123329">MTREHGVDPVDDDAAAPERAARLVRTAAAPEDRITLTDEQEAIASLAPGHGAVLVLGAPGTGRTTVAVEYAARRIEAGLDPESLLLLAPSRDAAARLRDALTRRLAAAGRGTRAVTPVRTWSSYAFDLLRRARVTGPLRHLEVAPRLLTGAEQDTVIAELLEGYAAGLAAAPDWPADVAPAVEARGFRREVRELVDRMSELGLEPGRLQELGTAHGRPEWEAAAVLLQDYRDRIDLGMAEAFDAAGLLSAAVRVLTERHPEDPERDAAAQAFVAEERDRLAVLVVEDLHEATPAVHDLLSVLGRGRDVLLTASPDTTVEGFRGARPDLLARYPGVLDPDPVPGAAPPASPDGRVRVLTRGHRMRAEVQDAYLRVARRVRQRTAGVERTRTETVPADGDGAVRAHVVPTRAHEDQLVLERVLRVHHEDGVPLDRILVVARSGSRVAALARHLEAEGVPVLRDAAGLVLKEEPAVAPLLTLLDAAGALAEDPEAGVEDVLDPDEVVGLLTGRYGMASALHVRRLRQDLLAAERGRGGRRTSDALLAAALLDPSLAGPEHERHRALRRVHWMLRDGLEAARVPSASPETVLWALWSASGRAERWRSLALRPAEHANDRRESRRADADLDAVVALFKVAERFVDQFPGASPESFAVYMESQDLPVDTLARRAESGDAVHVRTPAAAAGQEWDTVIVVGLQEGVWPNTRLRGQLLGATDLVDLVTLPADAPWPTDHRTRLREVRQDELRMLAAAVSRARRQVVATAVRAPDEGPSDFLDLVDPPERLPAETRDAAGVRRLTAVPDPITAPALVGRLRRVLEAGDEADTDEGVTPRGAAAAGLAVLAEDGVTVADPRRWWGLLPLSTEAALVGPEHEVVALSPSRVETALRNPLDWVLYHVGANAGGTLAQSVGMLVHSVAEHHPEGVPEDVRAELERRLPELGLPEGWITEIEHDRARGLVDAYIGYWSIARAAGRRPVAQEVRLLADLTWGGTTVRITGVVDRLEVDAQGRPFIADLKTGRSAPTGAEMARQPQLAAYQVAVRAGGLEQVRDDPATDPALRAALAGLDRPATPAGAALVQLGAGTLKTKVQDQPALEDGDTWALEQVFTAARRITGPRFLALHEAGARRCALPSVCPLCSEGRQVTEWPR</sequence>
<feature type="compositionally biased region" description="Pro residues" evidence="16">
    <location>
        <begin position="339"/>
        <end position="349"/>
    </location>
</feature>
<name>A0AAP3EXH6_MICLU</name>
<protein>
    <recommendedName>
        <fullName evidence="13">DNA 3'-5' helicase</fullName>
        <ecNumber evidence="13">5.6.2.4</ecNumber>
    </recommendedName>
</protein>
<dbReference type="Gene3D" id="1.10.10.160">
    <property type="match status" value="1"/>
</dbReference>
<comment type="catalytic activity">
    <reaction evidence="14">
        <text>ATP + H2O = ADP + phosphate + H(+)</text>
        <dbReference type="Rhea" id="RHEA:13065"/>
        <dbReference type="ChEBI" id="CHEBI:15377"/>
        <dbReference type="ChEBI" id="CHEBI:15378"/>
        <dbReference type="ChEBI" id="CHEBI:30616"/>
        <dbReference type="ChEBI" id="CHEBI:43474"/>
        <dbReference type="ChEBI" id="CHEBI:456216"/>
        <dbReference type="EC" id="5.6.2.4"/>
    </reaction>
</comment>
<dbReference type="SUPFAM" id="SSF52540">
    <property type="entry name" value="P-loop containing nucleoside triphosphate hydrolases"/>
    <property type="match status" value="1"/>
</dbReference>
<dbReference type="Gene3D" id="3.90.320.10">
    <property type="match status" value="1"/>
</dbReference>
<dbReference type="GO" id="GO:0005829">
    <property type="term" value="C:cytosol"/>
    <property type="evidence" value="ECO:0007669"/>
    <property type="project" value="TreeGrafter"/>
</dbReference>
<keyword evidence="9" id="KW-0238">DNA-binding</keyword>
<keyword evidence="2" id="KW-0540">Nuclease</keyword>
<keyword evidence="7" id="KW-0269">Exonuclease</keyword>
<dbReference type="AlphaFoldDB" id="A0AAP3EXH6"/>
<dbReference type="GO" id="GO:0033202">
    <property type="term" value="C:DNA helicase complex"/>
    <property type="evidence" value="ECO:0007669"/>
    <property type="project" value="TreeGrafter"/>
</dbReference>
<feature type="domain" description="UvrD-like helicase C-terminal" evidence="18">
    <location>
        <begin position="369"/>
        <end position="684"/>
    </location>
</feature>
<dbReference type="InterPro" id="IPR027417">
    <property type="entry name" value="P-loop_NTPase"/>
</dbReference>
<dbReference type="EMBL" id="JALXKZ020000021">
    <property type="protein sequence ID" value="MCV7629422.1"/>
    <property type="molecule type" value="Genomic_DNA"/>
</dbReference>
<dbReference type="GO" id="GO:0004527">
    <property type="term" value="F:exonuclease activity"/>
    <property type="evidence" value="ECO:0007669"/>
    <property type="project" value="UniProtKB-KW"/>
</dbReference>
<dbReference type="InterPro" id="IPR000212">
    <property type="entry name" value="DNA_helicase_UvrD/REP"/>
</dbReference>
<keyword evidence="6 15" id="KW-0347">Helicase</keyword>
<dbReference type="InterPro" id="IPR014016">
    <property type="entry name" value="UvrD-like_ATP-bd"/>
</dbReference>
<organism evidence="19 20">
    <name type="scientific">Micrococcus luteus</name>
    <name type="common">Micrococcus lysodeikticus</name>
    <dbReference type="NCBI Taxonomy" id="1270"/>
    <lineage>
        <taxon>Bacteria</taxon>
        <taxon>Bacillati</taxon>
        <taxon>Actinomycetota</taxon>
        <taxon>Actinomycetes</taxon>
        <taxon>Micrococcales</taxon>
        <taxon>Micrococcaceae</taxon>
        <taxon>Micrococcus</taxon>
    </lineage>
</organism>
<accession>A0AAP3EXH6</accession>
<keyword evidence="3 15" id="KW-0547">Nucleotide-binding</keyword>
<reference evidence="19" key="1">
    <citation type="submission" date="2023-06" db="EMBL/GenBank/DDBJ databases">
        <title>lsaBGC provides a comprehensive framework for evolutionary analysis of biosynthetic gene clusters within focal taxa.</title>
        <authorList>
            <person name="Salamzade R."/>
            <person name="Sandstrom S."/>
            <person name="Kalan L.R."/>
        </authorList>
    </citation>
    <scope>NUCLEOTIDE SEQUENCE</scope>
    <source>
        <strain evidence="19">P3-SID899</strain>
    </source>
</reference>
<evidence type="ECO:0000256" key="1">
    <source>
        <dbReference type="ARBA" id="ARBA00009922"/>
    </source>
</evidence>
<evidence type="ECO:0000313" key="19">
    <source>
        <dbReference type="EMBL" id="MCV7629422.1"/>
    </source>
</evidence>
<evidence type="ECO:0000256" key="15">
    <source>
        <dbReference type="PROSITE-ProRule" id="PRU00560"/>
    </source>
</evidence>
<keyword evidence="5 15" id="KW-0378">Hydrolase</keyword>
<dbReference type="InterPro" id="IPR038726">
    <property type="entry name" value="PDDEXK_AddAB-type"/>
</dbReference>
<dbReference type="Proteomes" id="UP001205867">
    <property type="component" value="Unassembled WGS sequence"/>
</dbReference>
<feature type="binding site" evidence="15">
    <location>
        <begin position="57"/>
        <end position="64"/>
    </location>
    <ligand>
        <name>ATP</name>
        <dbReference type="ChEBI" id="CHEBI:30616"/>
    </ligand>
</feature>
<evidence type="ECO:0000256" key="4">
    <source>
        <dbReference type="ARBA" id="ARBA00022763"/>
    </source>
</evidence>
<dbReference type="PROSITE" id="PS51198">
    <property type="entry name" value="UVRD_HELICASE_ATP_BIND"/>
    <property type="match status" value="1"/>
</dbReference>
<evidence type="ECO:0000256" key="11">
    <source>
        <dbReference type="ARBA" id="ARBA00023235"/>
    </source>
</evidence>
<evidence type="ECO:0000256" key="12">
    <source>
        <dbReference type="ARBA" id="ARBA00034617"/>
    </source>
</evidence>
<dbReference type="GO" id="GO:0003677">
    <property type="term" value="F:DNA binding"/>
    <property type="evidence" value="ECO:0007669"/>
    <property type="project" value="UniProtKB-KW"/>
</dbReference>
<evidence type="ECO:0000259" key="17">
    <source>
        <dbReference type="PROSITE" id="PS51198"/>
    </source>
</evidence>
<evidence type="ECO:0000256" key="14">
    <source>
        <dbReference type="ARBA" id="ARBA00048988"/>
    </source>
</evidence>
<evidence type="ECO:0000256" key="9">
    <source>
        <dbReference type="ARBA" id="ARBA00023125"/>
    </source>
</evidence>
<gene>
    <name evidence="19" type="ORF">M3A82_008735</name>
</gene>
<dbReference type="GO" id="GO:0000725">
    <property type="term" value="P:recombinational repair"/>
    <property type="evidence" value="ECO:0007669"/>
    <property type="project" value="TreeGrafter"/>
</dbReference>
<keyword evidence="4" id="KW-0227">DNA damage</keyword>
<proteinExistence type="inferred from homology"/>
<dbReference type="InterPro" id="IPR011604">
    <property type="entry name" value="PDDEXK-like_dom_sf"/>
</dbReference>
<evidence type="ECO:0000256" key="6">
    <source>
        <dbReference type="ARBA" id="ARBA00022806"/>
    </source>
</evidence>
<evidence type="ECO:0000256" key="16">
    <source>
        <dbReference type="SAM" id="MobiDB-lite"/>
    </source>
</evidence>
<dbReference type="GO" id="GO:0043138">
    <property type="term" value="F:3'-5' DNA helicase activity"/>
    <property type="evidence" value="ECO:0007669"/>
    <property type="project" value="UniProtKB-EC"/>
</dbReference>
<evidence type="ECO:0000256" key="5">
    <source>
        <dbReference type="ARBA" id="ARBA00022801"/>
    </source>
</evidence>
<keyword evidence="10" id="KW-0234">DNA repair</keyword>
<dbReference type="Pfam" id="PF12705">
    <property type="entry name" value="PDDEXK_1"/>
    <property type="match status" value="1"/>
</dbReference>
<comment type="caution">
    <text evidence="19">The sequence shown here is derived from an EMBL/GenBank/DDBJ whole genome shotgun (WGS) entry which is preliminary data.</text>
</comment>
<dbReference type="InterPro" id="IPR014017">
    <property type="entry name" value="DNA_helicase_UvrD-like_C"/>
</dbReference>
<dbReference type="GO" id="GO:0005524">
    <property type="term" value="F:ATP binding"/>
    <property type="evidence" value="ECO:0007669"/>
    <property type="project" value="UniProtKB-UniRule"/>
</dbReference>
<evidence type="ECO:0000256" key="7">
    <source>
        <dbReference type="ARBA" id="ARBA00022839"/>
    </source>
</evidence>
<feature type="region of interest" description="Disordered" evidence="16">
    <location>
        <begin position="333"/>
        <end position="353"/>
    </location>
</feature>
<evidence type="ECO:0000259" key="18">
    <source>
        <dbReference type="PROSITE" id="PS51217"/>
    </source>
</evidence>
<dbReference type="Gene3D" id="3.40.50.300">
    <property type="entry name" value="P-loop containing nucleotide triphosphate hydrolases"/>
    <property type="match status" value="2"/>
</dbReference>
<evidence type="ECO:0000313" key="20">
    <source>
        <dbReference type="Proteomes" id="UP001205867"/>
    </source>
</evidence>
<evidence type="ECO:0000256" key="13">
    <source>
        <dbReference type="ARBA" id="ARBA00034808"/>
    </source>
</evidence>
<dbReference type="InterPro" id="IPR013986">
    <property type="entry name" value="DExx_box_DNA_helicase_dom_sf"/>
</dbReference>
<feature type="domain" description="UvrD-like helicase ATP-binding" evidence="17">
    <location>
        <begin position="36"/>
        <end position="364"/>
    </location>
</feature>
<keyword evidence="11" id="KW-0413">Isomerase</keyword>
<dbReference type="PANTHER" id="PTHR11070:SF59">
    <property type="entry name" value="DNA 3'-5' HELICASE"/>
    <property type="match status" value="1"/>
</dbReference>
<evidence type="ECO:0000256" key="10">
    <source>
        <dbReference type="ARBA" id="ARBA00023204"/>
    </source>
</evidence>
<keyword evidence="8 15" id="KW-0067">ATP-binding</keyword>
<dbReference type="EC" id="5.6.2.4" evidence="13"/>